<dbReference type="RefSeq" id="WP_188912188.1">
    <property type="nucleotide sequence ID" value="NZ_BMMF01000005.1"/>
</dbReference>
<accession>A0A917V333</accession>
<dbReference type="InterPro" id="IPR001775">
    <property type="entry name" value="GspD/PilQ"/>
</dbReference>
<feature type="domain" description="BON" evidence="3">
    <location>
        <begin position="132"/>
        <end position="206"/>
    </location>
</feature>
<dbReference type="AlphaFoldDB" id="A0A917V333"/>
<dbReference type="GO" id="GO:0015627">
    <property type="term" value="C:type II protein secretion system complex"/>
    <property type="evidence" value="ECO:0007669"/>
    <property type="project" value="TreeGrafter"/>
</dbReference>
<dbReference type="PRINTS" id="PR00811">
    <property type="entry name" value="BCTERIALGSPD"/>
</dbReference>
<proteinExistence type="inferred from homology"/>
<dbReference type="GO" id="GO:0009306">
    <property type="term" value="P:protein secretion"/>
    <property type="evidence" value="ECO:0007669"/>
    <property type="project" value="InterPro"/>
</dbReference>
<dbReference type="InterPro" id="IPR050810">
    <property type="entry name" value="Bact_Secretion_Sys_Channel"/>
</dbReference>
<name>A0A917V333_9HYPH</name>
<feature type="chain" id="PRO_5038057008" evidence="2">
    <location>
        <begin position="37"/>
        <end position="490"/>
    </location>
</feature>
<dbReference type="Pfam" id="PF04972">
    <property type="entry name" value="BON"/>
    <property type="match status" value="1"/>
</dbReference>
<dbReference type="EMBL" id="BMMF01000005">
    <property type="protein sequence ID" value="GGK32841.1"/>
    <property type="molecule type" value="Genomic_DNA"/>
</dbReference>
<dbReference type="InterPro" id="IPR007055">
    <property type="entry name" value="BON_dom"/>
</dbReference>
<dbReference type="PROSITE" id="PS50914">
    <property type="entry name" value="BON"/>
    <property type="match status" value="1"/>
</dbReference>
<sequence length="490" mass="50526">MTRAPTFPATLRPRTGLVSALALAAALMAGAPATEAADWRGGGGAVVASQPATAPIVRIAPGEGALSRRVAVAVGKSVIVELPADAREVFVANPAVANAVVRSARKIFLIGQEPGATSVFAFDAEGRQIASLDVDVGRDLDALRQTLRNSIPNARIDVQAAGDSILLTGEVDSALEAQRAVDIANAFVGASGDATGAVVNSLTLGGEDQVMLRVTVVEVERAVLKRFGIDTTAGWAPTPAAITEGLSLASSGAGGTVTAGLSGGGFTVQATLQAFESAGLLRVLAEPTLVAISGESAEFNAGGEIAVRVCNDDAGELRCGTELLDYGVNLAFTPVVLSSGRISLRVATRVRELDPSVEVETGSGARFGFKTRESATSLEMASGSTIMTAGLISSRADRRVAGMPGLLNLPILGTLFRSQAYERRDTELMILVTPFIAQAMEPTEVARPDDGFVDAFDPQAVLLGRLNRIYGTAEPVDPIGLRGTFGFIAD</sequence>
<dbReference type="Proteomes" id="UP000600449">
    <property type="component" value="Unassembled WGS sequence"/>
</dbReference>
<gene>
    <name evidence="4" type="ORF">GCM10011322_19460</name>
</gene>
<keyword evidence="5" id="KW-1185">Reference proteome</keyword>
<dbReference type="PANTHER" id="PTHR30332">
    <property type="entry name" value="PROBABLE GENERAL SECRETION PATHWAY PROTEIN D"/>
    <property type="match status" value="1"/>
</dbReference>
<protein>
    <submittedName>
        <fullName evidence="4">Secretin</fullName>
    </submittedName>
</protein>
<dbReference type="InterPro" id="IPR004846">
    <property type="entry name" value="T2SS/T3SS_dom"/>
</dbReference>
<keyword evidence="2" id="KW-0732">Signal</keyword>
<dbReference type="Pfam" id="PF13629">
    <property type="entry name" value="T2SS-T3SS_pil_N"/>
    <property type="match status" value="1"/>
</dbReference>
<dbReference type="InterPro" id="IPR032789">
    <property type="entry name" value="T2SS-T3SS_pil_N"/>
</dbReference>
<feature type="signal peptide" evidence="2">
    <location>
        <begin position="1"/>
        <end position="36"/>
    </location>
</feature>
<evidence type="ECO:0000259" key="3">
    <source>
        <dbReference type="PROSITE" id="PS50914"/>
    </source>
</evidence>
<comment type="caution">
    <text evidence="4">The sequence shown here is derived from an EMBL/GenBank/DDBJ whole genome shotgun (WGS) entry which is preliminary data.</text>
</comment>
<organism evidence="4 5">
    <name type="scientific">Salinarimonas ramus</name>
    <dbReference type="NCBI Taxonomy" id="690164"/>
    <lineage>
        <taxon>Bacteria</taxon>
        <taxon>Pseudomonadati</taxon>
        <taxon>Pseudomonadota</taxon>
        <taxon>Alphaproteobacteria</taxon>
        <taxon>Hyphomicrobiales</taxon>
        <taxon>Salinarimonadaceae</taxon>
        <taxon>Salinarimonas</taxon>
    </lineage>
</organism>
<dbReference type="PANTHER" id="PTHR30332:SF17">
    <property type="entry name" value="TYPE IV PILIATION SYSTEM PROTEIN DR_0774-RELATED"/>
    <property type="match status" value="1"/>
</dbReference>
<reference evidence="4 5" key="1">
    <citation type="journal article" date="2014" name="Int. J. Syst. Evol. Microbiol.">
        <title>Complete genome sequence of Corynebacterium casei LMG S-19264T (=DSM 44701T), isolated from a smear-ripened cheese.</title>
        <authorList>
            <consortium name="US DOE Joint Genome Institute (JGI-PGF)"/>
            <person name="Walter F."/>
            <person name="Albersmeier A."/>
            <person name="Kalinowski J."/>
            <person name="Ruckert C."/>
        </authorList>
    </citation>
    <scope>NUCLEOTIDE SEQUENCE [LARGE SCALE GENOMIC DNA]</scope>
    <source>
        <strain evidence="4 5">CGMCC 1.9161</strain>
    </source>
</reference>
<evidence type="ECO:0000313" key="5">
    <source>
        <dbReference type="Proteomes" id="UP000600449"/>
    </source>
</evidence>
<evidence type="ECO:0000256" key="1">
    <source>
        <dbReference type="RuleBase" id="RU004003"/>
    </source>
</evidence>
<evidence type="ECO:0000256" key="2">
    <source>
        <dbReference type="SAM" id="SignalP"/>
    </source>
</evidence>
<dbReference type="Pfam" id="PF00263">
    <property type="entry name" value="Secretin"/>
    <property type="match status" value="1"/>
</dbReference>
<comment type="similarity">
    <text evidence="1">Belongs to the bacterial secretin family.</text>
</comment>
<evidence type="ECO:0000313" key="4">
    <source>
        <dbReference type="EMBL" id="GGK32841.1"/>
    </source>
</evidence>